<evidence type="ECO:0000313" key="7">
    <source>
        <dbReference type="EMBL" id="NVN39742.1"/>
    </source>
</evidence>
<proteinExistence type="inferred from homology"/>
<keyword evidence="3" id="KW-0378">Hydrolase</keyword>
<dbReference type="InterPro" id="IPR002692">
    <property type="entry name" value="S45"/>
</dbReference>
<dbReference type="InterPro" id="IPR029055">
    <property type="entry name" value="Ntn_hydrolases_N"/>
</dbReference>
<accession>A0A850PCR1</accession>
<evidence type="ECO:0000256" key="1">
    <source>
        <dbReference type="ARBA" id="ARBA00006586"/>
    </source>
</evidence>
<dbReference type="RefSeq" id="WP_176612727.1">
    <property type="nucleotide sequence ID" value="NZ_JABXXR010000016.1"/>
</dbReference>
<dbReference type="PIRSF" id="PIRSF001227">
    <property type="entry name" value="Pen_acylase"/>
    <property type="match status" value="1"/>
</dbReference>
<dbReference type="Gene3D" id="2.30.120.10">
    <property type="match status" value="1"/>
</dbReference>
<evidence type="ECO:0000256" key="6">
    <source>
        <dbReference type="SAM" id="SignalP"/>
    </source>
</evidence>
<evidence type="ECO:0000256" key="4">
    <source>
        <dbReference type="ARBA" id="ARBA00023145"/>
    </source>
</evidence>
<dbReference type="Gene3D" id="3.60.20.10">
    <property type="entry name" value="Glutamine Phosphoribosylpyrophosphate, subunit 1, domain 1"/>
    <property type="match status" value="1"/>
</dbReference>
<sequence length="700" mass="77216">MTGQFRRLRRAAYAASVAVSALCGVAHAAPASHGEILWDTFGVPHIYGKDEASIFYGFGWAQTHSHANILLKLYGIARGRAAEYWGPSQEESDRWLIANRVYERAGVWYKQQTPQFRADLDAFAHGINDYAAKHPNEIDPSVRMVLPISGIDVVAHAERLMNFIYIASEQHALGGPPSHAAGGSNAWAIAPSRTTDGHTVLLANPHLPWAPGFFTYYEAHMNGPGINLYGATQVGLPVLRFGFNNDLGFTNTVNTILGAVHFRLTPDGDGYRLDGKRHAFDKTTYHYKVRQADGTLADKSFVQEYAVQGPVFTRADGVKVAVYVAGLDRPGMMKQYWDMGTSHDFAHFQSAVKTLQVPMFNIVYADRAGHVMYLDNGIVPKHDSGDFAYWSGDIPGDTSATIPHGILPYEDLPKVIDPASGFVQNTNDPPWVATYPRVLYPDAYPAYLAVRGPMSFRSQQSVSMLAGTDKFSYDQIVEKKLNTHALLADRILPDLLRAARDDHRPEVRQAVAVLSAWDHADNADSRGALLFETWASLFAGPKFADFGKFGHAWSLDQPIETPYGLKDPKAAVDLLAEAAVKTKQIYGAIDRPFGEVSRFHLGNVDLPGNGGFGNTGIFRTITWSPMKNGERTPLHGETWVSLVSFSTPLRAKGLLSYGNSTQPGSPHRSDQLSFLSDKTLRDLWFARSDVEKHVESTDTY</sequence>
<dbReference type="Pfam" id="PF01804">
    <property type="entry name" value="Penicil_amidase"/>
    <property type="match status" value="1"/>
</dbReference>
<dbReference type="SUPFAM" id="SSF56235">
    <property type="entry name" value="N-terminal nucleophile aminohydrolases (Ntn hydrolases)"/>
    <property type="match status" value="1"/>
</dbReference>
<dbReference type="Gene3D" id="1.10.1400.10">
    <property type="match status" value="1"/>
</dbReference>
<dbReference type="Gene3D" id="1.10.439.10">
    <property type="entry name" value="Penicillin Amidohydrolase, domain 1"/>
    <property type="match status" value="1"/>
</dbReference>
<dbReference type="CDD" id="cd01936">
    <property type="entry name" value="Ntn_CA"/>
    <property type="match status" value="1"/>
</dbReference>
<dbReference type="AlphaFoldDB" id="A0A850PCR1"/>
<dbReference type="InterPro" id="IPR014395">
    <property type="entry name" value="Pen/GL7ACA/AHL_acylase"/>
</dbReference>
<dbReference type="GO" id="GO:0016811">
    <property type="term" value="F:hydrolase activity, acting on carbon-nitrogen (but not peptide) bonds, in linear amides"/>
    <property type="evidence" value="ECO:0007669"/>
    <property type="project" value="InterPro"/>
</dbReference>
<reference evidence="7 8" key="1">
    <citation type="submission" date="2020-06" db="EMBL/GenBank/DDBJ databases">
        <title>Description of novel acetic acid bacteria.</title>
        <authorList>
            <person name="Sombolestani A."/>
        </authorList>
    </citation>
    <scope>NUCLEOTIDE SEQUENCE [LARGE SCALE GENOMIC DNA]</scope>
    <source>
        <strain evidence="7 8">LMG 27010</strain>
    </source>
</reference>
<evidence type="ECO:0000256" key="2">
    <source>
        <dbReference type="ARBA" id="ARBA00022729"/>
    </source>
</evidence>
<evidence type="ECO:0000313" key="8">
    <source>
        <dbReference type="Proteomes" id="UP000585665"/>
    </source>
</evidence>
<feature type="active site" description="Nucleophile" evidence="5">
    <location>
        <position position="184"/>
    </location>
</feature>
<comment type="caution">
    <text evidence="7">The sequence shown here is derived from an EMBL/GenBank/DDBJ whole genome shotgun (WGS) entry which is preliminary data.</text>
</comment>
<dbReference type="InterPro" id="IPR043146">
    <property type="entry name" value="Penicillin_amidase_N_B-knob"/>
</dbReference>
<dbReference type="Proteomes" id="UP000585665">
    <property type="component" value="Unassembled WGS sequence"/>
</dbReference>
<protein>
    <submittedName>
        <fullName evidence="7">Acylase</fullName>
    </submittedName>
</protein>
<comment type="similarity">
    <text evidence="1">Belongs to the peptidase S45 family.</text>
</comment>
<dbReference type="EMBL" id="JABXXR010000016">
    <property type="protein sequence ID" value="NVN39742.1"/>
    <property type="molecule type" value="Genomic_DNA"/>
</dbReference>
<dbReference type="GO" id="GO:0017000">
    <property type="term" value="P:antibiotic biosynthetic process"/>
    <property type="evidence" value="ECO:0007669"/>
    <property type="project" value="InterPro"/>
</dbReference>
<keyword evidence="2 6" id="KW-0732">Signal</keyword>
<evidence type="ECO:0000256" key="5">
    <source>
        <dbReference type="PIRSR" id="PIRSR001227-1"/>
    </source>
</evidence>
<dbReference type="PANTHER" id="PTHR34218">
    <property type="entry name" value="PEPTIDASE S45 PENICILLIN AMIDASE"/>
    <property type="match status" value="1"/>
</dbReference>
<name>A0A850PCR1_9PROT</name>
<keyword evidence="4" id="KW-0865">Zymogen</keyword>
<feature type="signal peptide" evidence="6">
    <location>
        <begin position="1"/>
        <end position="28"/>
    </location>
</feature>
<dbReference type="InterPro" id="IPR043147">
    <property type="entry name" value="Penicillin_amidase_A-knob"/>
</dbReference>
<gene>
    <name evidence="7" type="ORF">HUK82_04065</name>
</gene>
<dbReference type="PANTHER" id="PTHR34218:SF3">
    <property type="entry name" value="ACYL-HOMOSERINE LACTONE ACYLASE PVDQ"/>
    <property type="match status" value="1"/>
</dbReference>
<dbReference type="InterPro" id="IPR023343">
    <property type="entry name" value="Penicillin_amidase_dom1"/>
</dbReference>
<keyword evidence="8" id="KW-1185">Reference proteome</keyword>
<organism evidence="7 8">
    <name type="scientific">Ameyamaea chiangmaiensis</name>
    <dbReference type="NCBI Taxonomy" id="442969"/>
    <lineage>
        <taxon>Bacteria</taxon>
        <taxon>Pseudomonadati</taxon>
        <taxon>Pseudomonadota</taxon>
        <taxon>Alphaproteobacteria</taxon>
        <taxon>Acetobacterales</taxon>
        <taxon>Acetobacteraceae</taxon>
        <taxon>Ameyamaea</taxon>
    </lineage>
</organism>
<evidence type="ECO:0000256" key="3">
    <source>
        <dbReference type="ARBA" id="ARBA00022801"/>
    </source>
</evidence>
<feature type="chain" id="PRO_5032936129" evidence="6">
    <location>
        <begin position="29"/>
        <end position="700"/>
    </location>
</feature>